<comment type="subcellular location">
    <subcellularLocation>
        <location evidence="2">Nucleus</location>
        <location evidence="2">Nucleolus</location>
    </subcellularLocation>
</comment>
<dbReference type="PANTHER" id="PTHR28127:SF1">
    <property type="entry name" value="RIBOSOME ASSEMBLY PROTEIN 3"/>
    <property type="match status" value="1"/>
</dbReference>
<gene>
    <name evidence="10" type="ORF">GSTUM_00006206001</name>
</gene>
<evidence type="ECO:0000313" key="10">
    <source>
        <dbReference type="EMBL" id="CAZ82633.1"/>
    </source>
</evidence>
<feature type="compositionally biased region" description="Basic and acidic residues" evidence="8">
    <location>
        <begin position="44"/>
        <end position="57"/>
    </location>
</feature>
<evidence type="ECO:0000256" key="7">
    <source>
        <dbReference type="ARBA" id="ARBA00023274"/>
    </source>
</evidence>
<evidence type="ECO:0000259" key="9">
    <source>
        <dbReference type="Pfam" id="PF14615"/>
    </source>
</evidence>
<comment type="function">
    <text evidence="1">Required for efficient biogenesis of the 60S ribosomal subunit.</text>
</comment>
<keyword evidence="5" id="KW-0690">Ribosome biogenesis</keyword>
<reference evidence="10 11" key="1">
    <citation type="journal article" date="2010" name="Nature">
        <title>Perigord black truffle genome uncovers evolutionary origins and mechanisms of symbiosis.</title>
        <authorList>
            <person name="Martin F."/>
            <person name="Kohler A."/>
            <person name="Murat C."/>
            <person name="Balestrini R."/>
            <person name="Coutinho P.M."/>
            <person name="Jaillon O."/>
            <person name="Montanini B."/>
            <person name="Morin E."/>
            <person name="Noel B."/>
            <person name="Percudani R."/>
            <person name="Porcel B."/>
            <person name="Rubini A."/>
            <person name="Amicucci A."/>
            <person name="Amselem J."/>
            <person name="Anthouard V."/>
            <person name="Arcioni S."/>
            <person name="Artiguenave F."/>
            <person name="Aury J.M."/>
            <person name="Ballario P."/>
            <person name="Bolchi A."/>
            <person name="Brenna A."/>
            <person name="Brun A."/>
            <person name="Buee M."/>
            <person name="Cantarel B."/>
            <person name="Chevalier G."/>
            <person name="Couloux A."/>
            <person name="Da Silva C."/>
            <person name="Denoeud F."/>
            <person name="Duplessis S."/>
            <person name="Ghignone S."/>
            <person name="Hilselberger B."/>
            <person name="Iotti M."/>
            <person name="Marcais B."/>
            <person name="Mello A."/>
            <person name="Miranda M."/>
            <person name="Pacioni G."/>
            <person name="Quesneville H."/>
            <person name="Riccioni C."/>
            <person name="Ruotolo R."/>
            <person name="Splivallo R."/>
            <person name="Stocchi V."/>
            <person name="Tisserant E."/>
            <person name="Viscomi A.R."/>
            <person name="Zambonelli A."/>
            <person name="Zampieri E."/>
            <person name="Henrissat B."/>
            <person name="Lebrun M.H."/>
            <person name="Paolocci F."/>
            <person name="Bonfante P."/>
            <person name="Ottonello S."/>
            <person name="Wincker P."/>
        </authorList>
    </citation>
    <scope>NUCLEOTIDE SEQUENCE [LARGE SCALE GENOMIC DNA]</scope>
    <source>
        <strain evidence="10 11">Mel28</strain>
    </source>
</reference>
<dbReference type="AlphaFoldDB" id="D5GDP0"/>
<evidence type="ECO:0000256" key="6">
    <source>
        <dbReference type="ARBA" id="ARBA00023242"/>
    </source>
</evidence>
<dbReference type="InterPro" id="IPR028217">
    <property type="entry name" value="Rsa3_C"/>
</dbReference>
<feature type="region of interest" description="Disordered" evidence="8">
    <location>
        <begin position="1"/>
        <end position="97"/>
    </location>
</feature>
<dbReference type="eggNOG" id="ENOG502SBU9">
    <property type="taxonomic scope" value="Eukaryota"/>
</dbReference>
<feature type="compositionally biased region" description="Low complexity" evidence="8">
    <location>
        <begin position="29"/>
        <end position="38"/>
    </location>
</feature>
<proteinExistence type="inferred from homology"/>
<evidence type="ECO:0000256" key="5">
    <source>
        <dbReference type="ARBA" id="ARBA00022517"/>
    </source>
</evidence>
<evidence type="ECO:0000256" key="2">
    <source>
        <dbReference type="ARBA" id="ARBA00004604"/>
    </source>
</evidence>
<keyword evidence="11" id="KW-1185">Reference proteome</keyword>
<organism evidence="10 11">
    <name type="scientific">Tuber melanosporum (strain Mel28)</name>
    <name type="common">Perigord black truffle</name>
    <dbReference type="NCBI Taxonomy" id="656061"/>
    <lineage>
        <taxon>Eukaryota</taxon>
        <taxon>Fungi</taxon>
        <taxon>Dikarya</taxon>
        <taxon>Ascomycota</taxon>
        <taxon>Pezizomycotina</taxon>
        <taxon>Pezizomycetes</taxon>
        <taxon>Pezizales</taxon>
        <taxon>Tuberaceae</taxon>
        <taxon>Tuber</taxon>
    </lineage>
</organism>
<name>D5GDP0_TUBMM</name>
<dbReference type="EMBL" id="FN430153">
    <property type="protein sequence ID" value="CAZ82633.1"/>
    <property type="molecule type" value="Genomic_DNA"/>
</dbReference>
<dbReference type="GeneID" id="9181638"/>
<feature type="domain" description="Ribosome-assembly protein 3 C-terminal" evidence="9">
    <location>
        <begin position="104"/>
        <end position="149"/>
    </location>
</feature>
<dbReference type="RefSeq" id="XP_002838442.1">
    <property type="nucleotide sequence ID" value="XM_002838396.1"/>
</dbReference>
<dbReference type="KEGG" id="tml:GSTUM_00006206001"/>
<dbReference type="GO" id="GO:0000027">
    <property type="term" value="P:ribosomal large subunit assembly"/>
    <property type="evidence" value="ECO:0007669"/>
    <property type="project" value="TreeGrafter"/>
</dbReference>
<dbReference type="Pfam" id="PF14615">
    <property type="entry name" value="Rsa3"/>
    <property type="match status" value="1"/>
</dbReference>
<evidence type="ECO:0000256" key="8">
    <source>
        <dbReference type="SAM" id="MobiDB-lite"/>
    </source>
</evidence>
<sequence length="166" mass="18477">MGSTKTKRKDAGDKSAKRKRRKKARTEVSSSSESSSSDSESENEAVREPVEGTRVEEEEKAEAPVTVEGSDSDAEVDAAAKFSKNGRIPPQLQDLHDSRADEKFQEYYMTYITREHADDLETLRSAPDFTDRSLPLLIRALRSGVDIFNKEEKATIVGLAQEGETH</sequence>
<evidence type="ECO:0000256" key="3">
    <source>
        <dbReference type="ARBA" id="ARBA00006256"/>
    </source>
</evidence>
<dbReference type="GO" id="GO:0030687">
    <property type="term" value="C:preribosome, large subunit precursor"/>
    <property type="evidence" value="ECO:0007669"/>
    <property type="project" value="TreeGrafter"/>
</dbReference>
<accession>D5GDP0</accession>
<dbReference type="InterPro" id="IPR051898">
    <property type="entry name" value="Ribosome_Assembly_3"/>
</dbReference>
<evidence type="ECO:0000313" key="11">
    <source>
        <dbReference type="Proteomes" id="UP000006911"/>
    </source>
</evidence>
<dbReference type="PANTHER" id="PTHR28127">
    <property type="entry name" value="RIBOSOME ASSEMBLY PROTEIN 3"/>
    <property type="match status" value="1"/>
</dbReference>
<dbReference type="OMA" id="QGESMFS"/>
<dbReference type="STRING" id="656061.D5GDP0"/>
<evidence type="ECO:0000256" key="4">
    <source>
        <dbReference type="ARBA" id="ARBA00015339"/>
    </source>
</evidence>
<dbReference type="InParanoid" id="D5GDP0"/>
<dbReference type="Proteomes" id="UP000006911">
    <property type="component" value="Unassembled WGS sequence"/>
</dbReference>
<dbReference type="HOGENOM" id="CLU_124032_0_0_1"/>
<evidence type="ECO:0000256" key="1">
    <source>
        <dbReference type="ARBA" id="ARBA00003035"/>
    </source>
</evidence>
<comment type="similarity">
    <text evidence="3">Belongs to the RSA3 family.</text>
</comment>
<keyword evidence="6" id="KW-0539">Nucleus</keyword>
<protein>
    <recommendedName>
        <fullName evidence="4">Ribosome assembly protein 3</fullName>
    </recommendedName>
</protein>
<dbReference type="GO" id="GO:0005730">
    <property type="term" value="C:nucleolus"/>
    <property type="evidence" value="ECO:0007669"/>
    <property type="project" value="UniProtKB-SubCell"/>
</dbReference>
<keyword evidence="7" id="KW-0687">Ribonucleoprotein</keyword>